<gene>
    <name evidence="2" type="ORF">AYO28_23750</name>
</gene>
<reference evidence="2 3" key="1">
    <citation type="submission" date="2016-03" db="EMBL/GenBank/DDBJ databases">
        <title>Draft Genome Assembly of Pseudomonas putida strain CBF10-2.</title>
        <authorList>
            <person name="Iyer R.S."/>
            <person name="Damania A."/>
        </authorList>
    </citation>
    <scope>NUCLEOTIDE SEQUENCE [LARGE SCALE GENOMIC DNA]</scope>
    <source>
        <strain evidence="2 3">CBF10-2</strain>
    </source>
</reference>
<protein>
    <recommendedName>
        <fullName evidence="4">Tetratricopeptide repeat protein</fullName>
    </recommendedName>
</protein>
<sequence>MERITSLRMAVACALLASLPLNAIAHGGHGDAGPQGKTFTKLPDNTPLPKALELCVSSKDTRQDHLLSGLGGTRYDLVSVGDNEKIQAFYSQGMALQYGFNFSEAIRAFYQAYVLDEKSAMPLWGIALSASSNINTDATEGCDQLAYLAVNLAQQHADQRVQNVPTGFTEAQVKREARYAKAFLSQYDVDGDRITLSADGKKRYVAEMKGLSNAYFDDLDAAALYADALLNIDPWKWWKGSEATSDAVKPTDEAADALEVLNRVLVQDHNHSGANHFFIHAIEESPFPDSGMPMAERFRTLNPAVGHLIHMASHIYQRTGNNALSSATNYAAISVDRAYGREIQPESPYLLHYLGHNIHFLTWTLSIEGRKNEALNMASELVDNTTENASVKFLCEKYPAELKTKSDYFYAVPYYYAVRFQAWDKLDGFDQQVKDGLAKINDTCKASPGGWETLTMPYTRIMQRYARAYQALDGTQDSGKAVQALNGFWTTTRDVLQETENTGLNYGNNKAVDLLRLANLILFNQAQAATGNTLSLAEVQKTSAGAVGNLAKVLADDLAQLKGDNNAQILAAWRKAVEVQDGLWYNEPPDWYYTVRESLGYAYLAQGKALDAERVFTEDLSENRLSGRSLNGLKLSLEAQKKPVSAELEQKLATAWRNATVSAKP</sequence>
<evidence type="ECO:0008006" key="4">
    <source>
        <dbReference type="Google" id="ProtNLM"/>
    </source>
</evidence>
<comment type="caution">
    <text evidence="2">The sequence shown here is derived from an EMBL/GenBank/DDBJ whole genome shotgun (WGS) entry which is preliminary data.</text>
</comment>
<feature type="chain" id="PRO_5008073560" description="Tetratricopeptide repeat protein" evidence="1">
    <location>
        <begin position="26"/>
        <end position="665"/>
    </location>
</feature>
<feature type="signal peptide" evidence="1">
    <location>
        <begin position="1"/>
        <end position="25"/>
    </location>
</feature>
<proteinExistence type="predicted"/>
<dbReference type="RefSeq" id="WP_064303753.1">
    <property type="nucleotide sequence ID" value="NZ_LUCV01000033.1"/>
</dbReference>
<accession>A0A177SG54</accession>
<keyword evidence="1" id="KW-0732">Signal</keyword>
<dbReference type="Proteomes" id="UP000077752">
    <property type="component" value="Unassembled WGS sequence"/>
</dbReference>
<evidence type="ECO:0000313" key="3">
    <source>
        <dbReference type="Proteomes" id="UP000077752"/>
    </source>
</evidence>
<dbReference type="EMBL" id="LUCV01000033">
    <property type="protein sequence ID" value="OAI88291.1"/>
    <property type="molecule type" value="Genomic_DNA"/>
</dbReference>
<dbReference type="PANTHER" id="PTHR45588:SF1">
    <property type="entry name" value="WW DOMAIN-CONTAINING PROTEIN"/>
    <property type="match status" value="1"/>
</dbReference>
<organism evidence="2 3">
    <name type="scientific">Pseudomonas putida</name>
    <name type="common">Arthrobacter siderocapsulatus</name>
    <dbReference type="NCBI Taxonomy" id="303"/>
    <lineage>
        <taxon>Bacteria</taxon>
        <taxon>Pseudomonadati</taxon>
        <taxon>Pseudomonadota</taxon>
        <taxon>Gammaproteobacteria</taxon>
        <taxon>Pseudomonadales</taxon>
        <taxon>Pseudomonadaceae</taxon>
        <taxon>Pseudomonas</taxon>
    </lineage>
</organism>
<dbReference type="AlphaFoldDB" id="A0A177SG54"/>
<dbReference type="PANTHER" id="PTHR45588">
    <property type="entry name" value="TPR DOMAIN-CONTAINING PROTEIN"/>
    <property type="match status" value="1"/>
</dbReference>
<evidence type="ECO:0000313" key="2">
    <source>
        <dbReference type="EMBL" id="OAI88291.1"/>
    </source>
</evidence>
<evidence type="ECO:0000256" key="1">
    <source>
        <dbReference type="SAM" id="SignalP"/>
    </source>
</evidence>
<name>A0A177SG54_PSEPU</name>